<evidence type="ECO:0008006" key="8">
    <source>
        <dbReference type="Google" id="ProtNLM"/>
    </source>
</evidence>
<dbReference type="PANTHER" id="PTHR10543:SF24">
    <property type="entry name" value="CAROTENOID ISOMEROOXYGENASE"/>
    <property type="match status" value="1"/>
</dbReference>
<protein>
    <recommendedName>
        <fullName evidence="8">Carotenoid oxygenase</fullName>
    </recommendedName>
</protein>
<comment type="similarity">
    <text evidence="1">Belongs to the carotenoid oxygenase family.</text>
</comment>
<evidence type="ECO:0000256" key="5">
    <source>
        <dbReference type="PIRSR" id="PIRSR604294-1"/>
    </source>
</evidence>
<name>A0A0C9TGI4_PAXIN</name>
<evidence type="ECO:0000256" key="4">
    <source>
        <dbReference type="ARBA" id="ARBA00023004"/>
    </source>
</evidence>
<dbReference type="InterPro" id="IPR004294">
    <property type="entry name" value="Carotenoid_Oase"/>
</dbReference>
<reference evidence="7" key="2">
    <citation type="submission" date="2015-01" db="EMBL/GenBank/DDBJ databases">
        <title>Evolutionary Origins and Diversification of the Mycorrhizal Mutualists.</title>
        <authorList>
            <consortium name="DOE Joint Genome Institute"/>
            <consortium name="Mycorrhizal Genomics Consortium"/>
            <person name="Kohler A."/>
            <person name="Kuo A."/>
            <person name="Nagy L.G."/>
            <person name="Floudas D."/>
            <person name="Copeland A."/>
            <person name="Barry K.W."/>
            <person name="Cichocki N."/>
            <person name="Veneault-Fourrey C."/>
            <person name="LaButti K."/>
            <person name="Lindquist E.A."/>
            <person name="Lipzen A."/>
            <person name="Lundell T."/>
            <person name="Morin E."/>
            <person name="Murat C."/>
            <person name="Riley R."/>
            <person name="Ohm R."/>
            <person name="Sun H."/>
            <person name="Tunlid A."/>
            <person name="Henrissat B."/>
            <person name="Grigoriev I.V."/>
            <person name="Hibbett D.S."/>
            <person name="Martin F."/>
        </authorList>
    </citation>
    <scope>NUCLEOTIDE SEQUENCE [LARGE SCALE GENOMIC DNA]</scope>
    <source>
        <strain evidence="7">ATCC 200175</strain>
    </source>
</reference>
<feature type="binding site" evidence="5">
    <location>
        <position position="224"/>
    </location>
    <ligand>
        <name>Fe cation</name>
        <dbReference type="ChEBI" id="CHEBI:24875"/>
        <note>catalytic</note>
    </ligand>
</feature>
<comment type="cofactor">
    <cofactor evidence="5">
        <name>Fe(2+)</name>
        <dbReference type="ChEBI" id="CHEBI:29033"/>
    </cofactor>
    <text evidence="5">Binds 1 Fe(2+) ion per subunit.</text>
</comment>
<reference evidence="6 7" key="1">
    <citation type="submission" date="2014-06" db="EMBL/GenBank/DDBJ databases">
        <authorList>
            <consortium name="DOE Joint Genome Institute"/>
            <person name="Kuo A."/>
            <person name="Kohler A."/>
            <person name="Nagy L.G."/>
            <person name="Floudas D."/>
            <person name="Copeland A."/>
            <person name="Barry K.W."/>
            <person name="Cichocki N."/>
            <person name="Veneault-Fourrey C."/>
            <person name="LaButti K."/>
            <person name="Lindquist E.A."/>
            <person name="Lipzen A."/>
            <person name="Lundell T."/>
            <person name="Morin E."/>
            <person name="Murat C."/>
            <person name="Sun H."/>
            <person name="Tunlid A."/>
            <person name="Henrissat B."/>
            <person name="Grigoriev I.V."/>
            <person name="Hibbett D.S."/>
            <person name="Martin F."/>
            <person name="Nordberg H.P."/>
            <person name="Cantor M.N."/>
            <person name="Hua S.X."/>
        </authorList>
    </citation>
    <scope>NUCLEOTIDE SEQUENCE [LARGE SCALE GENOMIC DNA]</scope>
    <source>
        <strain evidence="6 7">ATCC 200175</strain>
    </source>
</reference>
<dbReference type="GO" id="GO:0016121">
    <property type="term" value="P:carotene catabolic process"/>
    <property type="evidence" value="ECO:0007669"/>
    <property type="project" value="TreeGrafter"/>
</dbReference>
<keyword evidence="2 5" id="KW-0479">Metal-binding</keyword>
<dbReference type="PANTHER" id="PTHR10543">
    <property type="entry name" value="BETA-CAROTENE DIOXYGENASE"/>
    <property type="match status" value="1"/>
</dbReference>
<evidence type="ECO:0000256" key="3">
    <source>
        <dbReference type="ARBA" id="ARBA00023002"/>
    </source>
</evidence>
<keyword evidence="3" id="KW-0560">Oxidoreductase</keyword>
<feature type="binding site" evidence="5">
    <location>
        <position position="546"/>
    </location>
    <ligand>
        <name>Fe cation</name>
        <dbReference type="ChEBI" id="CHEBI:24875"/>
        <note>catalytic</note>
    </ligand>
</feature>
<dbReference type="OrthoDB" id="407010at2759"/>
<feature type="binding site" evidence="5">
    <location>
        <position position="274"/>
    </location>
    <ligand>
        <name>Fe cation</name>
        <dbReference type="ChEBI" id="CHEBI:24875"/>
        <note>catalytic</note>
    </ligand>
</feature>
<sequence>MPAHGSTTESSDYWPADTGFEVEQEVRDPVELTVTGTIPSYVAGTLYRTGPRGSHRVDTEKGGTFALHHWFDGFTQNHRFQIIPSKDGPTRVLYNSRSGVDPLIEDIRKTGQIERFTFGQKRDPCTSIFRKILGVFIPPKEYVNPNIGVTLAVNPPGLYSTVTSSSTESSGVSEQGSRTGLQTLWAKTDADIYGQFDPETLEPIGYAHQSVLHPSLRGPLSGAHAKSDPVTRDVYNFNLELGRPPTYRIFCVSADTGRTDIIATVTDAPSAYMHSILLTKSYVVLCVWNAHYAWGGLKLLWERNVMDAISSFDPTRSALWYVIDRINDKGVVAKFESDPFFCFHTINAWEEPSSTHPSEIDIVADLSIYENLDILNRLYYENLLSTPRSSEDFVGEKRETSRPMLRRFRLHSILSRSVSQPGVAVEEFTAPKDHSCDLPTVNPRTLTNPSRYIYGVTDRGKSTIWDGLVKYNTYTREPRFWFHHGQNPGEPIFIADPDGENEDDGVLLSVVLDGLKGRSFLLVLDANKMEELGRASMECAVGFGFHGLYASSSSSSGIPVLEV</sequence>
<dbReference type="Pfam" id="PF03055">
    <property type="entry name" value="RPE65"/>
    <property type="match status" value="1"/>
</dbReference>
<evidence type="ECO:0000313" key="7">
    <source>
        <dbReference type="Proteomes" id="UP000053647"/>
    </source>
</evidence>
<dbReference type="HOGENOM" id="CLU_016472_5_0_1"/>
<keyword evidence="7" id="KW-1185">Reference proteome</keyword>
<dbReference type="Proteomes" id="UP000053647">
    <property type="component" value="Unassembled WGS sequence"/>
</dbReference>
<gene>
    <name evidence="6" type="ORF">PAXINDRAFT_180855</name>
</gene>
<proteinExistence type="inferred from homology"/>
<dbReference type="GO" id="GO:0010436">
    <property type="term" value="F:carotenoid dioxygenase activity"/>
    <property type="evidence" value="ECO:0007669"/>
    <property type="project" value="TreeGrafter"/>
</dbReference>
<dbReference type="AlphaFoldDB" id="A0A0C9TGI4"/>
<feature type="binding site" evidence="5">
    <location>
        <position position="344"/>
    </location>
    <ligand>
        <name>Fe cation</name>
        <dbReference type="ChEBI" id="CHEBI:24875"/>
        <note>catalytic</note>
    </ligand>
</feature>
<accession>A0A0C9TGI4</accession>
<evidence type="ECO:0000313" key="6">
    <source>
        <dbReference type="EMBL" id="KIJ14815.1"/>
    </source>
</evidence>
<organism evidence="6 7">
    <name type="scientific">Paxillus involutus ATCC 200175</name>
    <dbReference type="NCBI Taxonomy" id="664439"/>
    <lineage>
        <taxon>Eukaryota</taxon>
        <taxon>Fungi</taxon>
        <taxon>Dikarya</taxon>
        <taxon>Basidiomycota</taxon>
        <taxon>Agaricomycotina</taxon>
        <taxon>Agaricomycetes</taxon>
        <taxon>Agaricomycetidae</taxon>
        <taxon>Boletales</taxon>
        <taxon>Paxilineae</taxon>
        <taxon>Paxillaceae</taxon>
        <taxon>Paxillus</taxon>
    </lineage>
</organism>
<dbReference type="EMBL" id="KN819340">
    <property type="protein sequence ID" value="KIJ14815.1"/>
    <property type="molecule type" value="Genomic_DNA"/>
</dbReference>
<evidence type="ECO:0000256" key="2">
    <source>
        <dbReference type="ARBA" id="ARBA00022723"/>
    </source>
</evidence>
<dbReference type="GO" id="GO:0046872">
    <property type="term" value="F:metal ion binding"/>
    <property type="evidence" value="ECO:0007669"/>
    <property type="project" value="UniProtKB-KW"/>
</dbReference>
<keyword evidence="4 5" id="KW-0408">Iron</keyword>
<evidence type="ECO:0000256" key="1">
    <source>
        <dbReference type="ARBA" id="ARBA00006787"/>
    </source>
</evidence>